<evidence type="ECO:0000256" key="5">
    <source>
        <dbReference type="PROSITE-ProRule" id="PRU00277"/>
    </source>
</evidence>
<evidence type="ECO:0000313" key="8">
    <source>
        <dbReference type="EMBL" id="TBN13810.1"/>
    </source>
</evidence>
<dbReference type="OrthoDB" id="9814548at2"/>
<accession>A0A4V2JAP6</accession>
<evidence type="ECO:0000256" key="2">
    <source>
        <dbReference type="ARBA" id="ARBA00006577"/>
    </source>
</evidence>
<dbReference type="Gene3D" id="3.10.50.40">
    <property type="match status" value="2"/>
</dbReference>
<proteinExistence type="inferred from homology"/>
<feature type="domain" description="PPIase FKBP-type" evidence="7">
    <location>
        <begin position="193"/>
        <end position="275"/>
    </location>
</feature>
<evidence type="ECO:0000259" key="7">
    <source>
        <dbReference type="PROSITE" id="PS50059"/>
    </source>
</evidence>
<evidence type="ECO:0000256" key="1">
    <source>
        <dbReference type="ARBA" id="ARBA00000971"/>
    </source>
</evidence>
<dbReference type="PANTHER" id="PTHR43811">
    <property type="entry name" value="FKBP-TYPE PEPTIDYL-PROLYL CIS-TRANS ISOMERASE FKPA"/>
    <property type="match status" value="1"/>
</dbReference>
<dbReference type="InterPro" id="IPR046357">
    <property type="entry name" value="PPIase_dom_sf"/>
</dbReference>
<keyword evidence="9" id="KW-1185">Reference proteome</keyword>
<comment type="similarity">
    <text evidence="2 6">Belongs to the FKBP-type PPIase family.</text>
</comment>
<dbReference type="EC" id="5.2.1.8" evidence="6"/>
<dbReference type="RefSeq" id="WP_130937997.1">
    <property type="nucleotide sequence ID" value="NZ_BMEE01000005.1"/>
</dbReference>
<dbReference type="PROSITE" id="PS50059">
    <property type="entry name" value="FKBP_PPIASE"/>
    <property type="match status" value="2"/>
</dbReference>
<name>A0A4V2JAP6_9FLAO</name>
<comment type="catalytic activity">
    <reaction evidence="1 5 6">
        <text>[protein]-peptidylproline (omega=180) = [protein]-peptidylproline (omega=0)</text>
        <dbReference type="Rhea" id="RHEA:16237"/>
        <dbReference type="Rhea" id="RHEA-COMP:10747"/>
        <dbReference type="Rhea" id="RHEA-COMP:10748"/>
        <dbReference type="ChEBI" id="CHEBI:83833"/>
        <dbReference type="ChEBI" id="CHEBI:83834"/>
        <dbReference type="EC" id="5.2.1.8"/>
    </reaction>
</comment>
<gene>
    <name evidence="8" type="ORF">EYD46_15050</name>
</gene>
<comment type="caution">
    <text evidence="8">The sequence shown here is derived from an EMBL/GenBank/DDBJ whole genome shotgun (WGS) entry which is preliminary data.</text>
</comment>
<reference evidence="8 9" key="1">
    <citation type="journal article" date="2015" name="Int. J. Syst. Evol. Microbiol.">
        <title>Hyunsoonleella pacifica sp. nov., isolated from seawater of South Pacific Gyre.</title>
        <authorList>
            <person name="Gao X."/>
            <person name="Zhang Z."/>
            <person name="Dai X."/>
            <person name="Zhang X.H."/>
        </authorList>
    </citation>
    <scope>NUCLEOTIDE SEQUENCE [LARGE SCALE GENOMIC DNA]</scope>
    <source>
        <strain evidence="8 9">SW033</strain>
    </source>
</reference>
<dbReference type="PROSITE" id="PS51257">
    <property type="entry name" value="PROKAR_LIPOPROTEIN"/>
    <property type="match status" value="1"/>
</dbReference>
<evidence type="ECO:0000256" key="6">
    <source>
        <dbReference type="RuleBase" id="RU003915"/>
    </source>
</evidence>
<evidence type="ECO:0000256" key="4">
    <source>
        <dbReference type="ARBA" id="ARBA00023235"/>
    </source>
</evidence>
<dbReference type="InterPro" id="IPR001179">
    <property type="entry name" value="PPIase_FKBP_dom"/>
</dbReference>
<dbReference type="AlphaFoldDB" id="A0A4V2JAP6"/>
<dbReference type="Proteomes" id="UP000292372">
    <property type="component" value="Unassembled WGS sequence"/>
</dbReference>
<evidence type="ECO:0000313" key="9">
    <source>
        <dbReference type="Proteomes" id="UP000292372"/>
    </source>
</evidence>
<dbReference type="SUPFAM" id="SSF54534">
    <property type="entry name" value="FKBP-like"/>
    <property type="match status" value="2"/>
</dbReference>
<evidence type="ECO:0000256" key="3">
    <source>
        <dbReference type="ARBA" id="ARBA00023110"/>
    </source>
</evidence>
<dbReference type="GO" id="GO:0003755">
    <property type="term" value="F:peptidyl-prolyl cis-trans isomerase activity"/>
    <property type="evidence" value="ECO:0007669"/>
    <property type="project" value="UniProtKB-UniRule"/>
</dbReference>
<dbReference type="Pfam" id="PF00254">
    <property type="entry name" value="FKBP_C"/>
    <property type="match status" value="2"/>
</dbReference>
<sequence length="275" mass="30383">MKYLPILFVFLILSSCSNDDSIKDFREENDQEIQAFIESNNLNAQKSSTGLYYVIDNPGTGENPIPTDRVKVVYKGYYTNGDVFDESDAEGLSFNLQNVIIGWVEGISYFKEGGSGKLLIPSHLAYGSSDYRDIPGGSVLIFDIELIYVNYKTENEEQIQAYITENNITTQKTETGLHYVMHTEGTGNKPTTTDNVTVTYTGYFLNEAIFDESSEEVNFNLNSLIAGFSEGMTYLNEGGSATFYIPAHLAYGNNGTSGIPGGAVVIFDVELIKIN</sequence>
<dbReference type="EMBL" id="SIRS01000006">
    <property type="protein sequence ID" value="TBN13810.1"/>
    <property type="molecule type" value="Genomic_DNA"/>
</dbReference>
<feature type="domain" description="PPIase FKBP-type" evidence="7">
    <location>
        <begin position="67"/>
        <end position="150"/>
    </location>
</feature>
<organism evidence="8 9">
    <name type="scientific">Hyunsoonleella pacifica</name>
    <dbReference type="NCBI Taxonomy" id="1080224"/>
    <lineage>
        <taxon>Bacteria</taxon>
        <taxon>Pseudomonadati</taxon>
        <taxon>Bacteroidota</taxon>
        <taxon>Flavobacteriia</taxon>
        <taxon>Flavobacteriales</taxon>
        <taxon>Flavobacteriaceae</taxon>
    </lineage>
</organism>
<dbReference type="PANTHER" id="PTHR43811:SF57">
    <property type="entry name" value="FKBP-TYPE PEPTIDYL-PROLYL CIS-TRANS ISOMERASE FKPA-RELATED"/>
    <property type="match status" value="1"/>
</dbReference>
<keyword evidence="4 5" id="KW-0413">Isomerase</keyword>
<keyword evidence="3 5" id="KW-0697">Rotamase</keyword>
<protein>
    <recommendedName>
        <fullName evidence="6">Peptidyl-prolyl cis-trans isomerase</fullName>
        <ecNumber evidence="6">5.2.1.8</ecNumber>
    </recommendedName>
</protein>